<keyword evidence="3" id="KW-1185">Reference proteome</keyword>
<dbReference type="InterPro" id="IPR010982">
    <property type="entry name" value="Lambda_DNA-bd_dom_sf"/>
</dbReference>
<dbReference type="SMART" id="SM00530">
    <property type="entry name" value="HTH_XRE"/>
    <property type="match status" value="2"/>
</dbReference>
<sequence length="233" mass="25442">MHPSYTAEPRNPSFDPNAARRLREALGMTHAHVSYGIHAAYGLQVPPATVAAWELGEAFPSETELMALAGALWCSPGDLLGAPSTLREHRVAQGLAPIDVAMRIGMDPHDYERMEQSGTWTGNDSQATKLAEVLRLPLPSFFQVTGRDKQLAGLLNSAVETRWQAYVKKIGKLVPLPRPRLEAALKSLHSDYQARMAATLSRGAVGDNAAAGAREFLEHIVDHFWERVERAGG</sequence>
<dbReference type="Proteomes" id="UP000807371">
    <property type="component" value="Unassembled WGS sequence"/>
</dbReference>
<comment type="caution">
    <text evidence="2">The sequence shown here is derived from an EMBL/GenBank/DDBJ whole genome shotgun (WGS) entry which is preliminary data.</text>
</comment>
<protein>
    <submittedName>
        <fullName evidence="2">Helix-turn-helix transcriptional regulator</fullName>
    </submittedName>
</protein>
<name>A0ABS0NPE1_9ACTN</name>
<proteinExistence type="predicted"/>
<dbReference type="Gene3D" id="1.10.260.40">
    <property type="entry name" value="lambda repressor-like DNA-binding domains"/>
    <property type="match status" value="1"/>
</dbReference>
<evidence type="ECO:0000313" key="3">
    <source>
        <dbReference type="Proteomes" id="UP000807371"/>
    </source>
</evidence>
<dbReference type="SUPFAM" id="SSF47413">
    <property type="entry name" value="lambda repressor-like DNA-binding domains"/>
    <property type="match status" value="1"/>
</dbReference>
<dbReference type="PROSITE" id="PS50943">
    <property type="entry name" value="HTH_CROC1"/>
    <property type="match status" value="1"/>
</dbReference>
<evidence type="ECO:0000259" key="1">
    <source>
        <dbReference type="PROSITE" id="PS50943"/>
    </source>
</evidence>
<organism evidence="2 3">
    <name type="scientific">Streptomyces pactum</name>
    <dbReference type="NCBI Taxonomy" id="68249"/>
    <lineage>
        <taxon>Bacteria</taxon>
        <taxon>Bacillati</taxon>
        <taxon>Actinomycetota</taxon>
        <taxon>Actinomycetes</taxon>
        <taxon>Kitasatosporales</taxon>
        <taxon>Streptomycetaceae</taxon>
        <taxon>Streptomyces</taxon>
    </lineage>
</organism>
<dbReference type="EMBL" id="JACYXC010000001">
    <property type="protein sequence ID" value="MBH5337076.1"/>
    <property type="molecule type" value="Genomic_DNA"/>
</dbReference>
<evidence type="ECO:0000313" key="2">
    <source>
        <dbReference type="EMBL" id="MBH5337076.1"/>
    </source>
</evidence>
<feature type="domain" description="HTH cro/C1-type" evidence="1">
    <location>
        <begin position="43"/>
        <end position="79"/>
    </location>
</feature>
<dbReference type="InterPro" id="IPR001387">
    <property type="entry name" value="Cro/C1-type_HTH"/>
</dbReference>
<gene>
    <name evidence="2" type="ORF">IHE55_20845</name>
</gene>
<accession>A0ABS0NPE1</accession>
<reference evidence="2 3" key="1">
    <citation type="submission" date="2020-09" db="EMBL/GenBank/DDBJ databases">
        <title>Biosynthesis of the nuclear factor of activated T cells inhibitor NFAT-133 and its congeners in Streptomyces pactum.</title>
        <authorList>
            <person name="Zhou W."/>
            <person name="Posri P."/>
            <person name="Abugrain M.E."/>
            <person name="Weisberg A.J."/>
            <person name="Chang J.H."/>
            <person name="Mahmud T."/>
        </authorList>
    </citation>
    <scope>NUCLEOTIDE SEQUENCE [LARGE SCALE GENOMIC DNA]</scope>
    <source>
        <strain evidence="2 3">ATCC 27456</strain>
    </source>
</reference>
<dbReference type="CDD" id="cd00093">
    <property type="entry name" value="HTH_XRE"/>
    <property type="match status" value="1"/>
</dbReference>